<keyword evidence="7" id="KW-0378">Hydrolase</keyword>
<dbReference type="Pfam" id="PF01476">
    <property type="entry name" value="LysM"/>
    <property type="match status" value="1"/>
</dbReference>
<dbReference type="InterPro" id="IPR002508">
    <property type="entry name" value="MurNAc-LAA_cat"/>
</dbReference>
<dbReference type="AlphaFoldDB" id="L0GYU8"/>
<dbReference type="KEGG" id="tmb:Thimo_1692"/>
<gene>
    <name evidence="12" type="ORF">Thimo_1692</name>
</gene>
<comment type="subcellular location">
    <subcellularLocation>
        <location evidence="2">Periplasm</location>
    </subcellularLocation>
</comment>
<evidence type="ECO:0000256" key="5">
    <source>
        <dbReference type="ARBA" id="ARBA00022729"/>
    </source>
</evidence>
<dbReference type="OrthoDB" id="9806267at2"/>
<organism evidence="12 13">
    <name type="scientific">Thioflavicoccus mobilis 8321</name>
    <dbReference type="NCBI Taxonomy" id="765912"/>
    <lineage>
        <taxon>Bacteria</taxon>
        <taxon>Pseudomonadati</taxon>
        <taxon>Pseudomonadota</taxon>
        <taxon>Gammaproteobacteria</taxon>
        <taxon>Chromatiales</taxon>
        <taxon>Chromatiaceae</taxon>
        <taxon>Thioflavicoccus</taxon>
    </lineage>
</organism>
<feature type="chain" id="PRO_5003943217" description="N-acetylmuramoyl-L-alanine amidase AmiC" evidence="10">
    <location>
        <begin position="19"/>
        <end position="435"/>
    </location>
</feature>
<dbReference type="SUPFAM" id="SSF53187">
    <property type="entry name" value="Zn-dependent exopeptidases"/>
    <property type="match status" value="1"/>
</dbReference>
<dbReference type="GO" id="GO:0008745">
    <property type="term" value="F:N-acetylmuramoyl-L-alanine amidase activity"/>
    <property type="evidence" value="ECO:0007669"/>
    <property type="project" value="UniProtKB-EC"/>
</dbReference>
<evidence type="ECO:0000256" key="1">
    <source>
        <dbReference type="ARBA" id="ARBA00001561"/>
    </source>
</evidence>
<sequence>MKKLIAILLLTFSIPAICQQVDVRGTRVWTSPSQTRLVIDVSGPVTHRIVPLANPDRLMIDISDAQLTGRLPRVETADPLLMRLRSGSPDGHSLRLVLDLKQRVRAKSFLMPPNERYGHRLIIDLLPKTSQGTILAGDGIGVFTSSRGAMRDLIIAIDAGHGGEDPGAIGPGGTYEKDVTLAIARRLATLVDQALGMRAVMIRDGDYYVGLRQRTLLAHKHHADLFLSIHADAFRDTRVSGASVYTLSSRGASSEAAQWLAEHENNADRIGGIELYESDNDLNRVLFELALNGAVEHSQYAAEQMIAKLGTIGPLHHDSVQQARFVVLNSPDVPSMLIETAFISNPHDEKRLRDPAHQQRIARSIFDGIQAYFAQHPLPGTQLASAGTRHHLIHRGDTLIEIAKRYDVTVRSLQNVNSLTTDRIRVGDVLTIPES</sequence>
<dbReference type="Pfam" id="PF11741">
    <property type="entry name" value="AMIN"/>
    <property type="match status" value="1"/>
</dbReference>
<keyword evidence="5 10" id="KW-0732">Signal</keyword>
<dbReference type="PANTHER" id="PTHR30404">
    <property type="entry name" value="N-ACETYLMURAMOYL-L-ALANINE AMIDASE"/>
    <property type="match status" value="1"/>
</dbReference>
<comment type="catalytic activity">
    <reaction evidence="1">
        <text>Hydrolyzes the link between N-acetylmuramoyl residues and L-amino acid residues in certain cell-wall glycopeptides.</text>
        <dbReference type="EC" id="3.5.1.28"/>
    </reaction>
</comment>
<dbReference type="Gene3D" id="3.40.630.40">
    <property type="entry name" value="Zn-dependent exopeptidases"/>
    <property type="match status" value="1"/>
</dbReference>
<evidence type="ECO:0000256" key="3">
    <source>
        <dbReference type="ARBA" id="ARBA00010860"/>
    </source>
</evidence>
<evidence type="ECO:0000256" key="8">
    <source>
        <dbReference type="ARBA" id="ARBA00023316"/>
    </source>
</evidence>
<dbReference type="InterPro" id="IPR050695">
    <property type="entry name" value="N-acetylmuramoyl_amidase_3"/>
</dbReference>
<evidence type="ECO:0000256" key="10">
    <source>
        <dbReference type="SAM" id="SignalP"/>
    </source>
</evidence>
<comment type="similarity">
    <text evidence="3">Belongs to the N-acetylmuramoyl-L-alanine amidase 3 family.</text>
</comment>
<dbReference type="GO" id="GO:0009253">
    <property type="term" value="P:peptidoglycan catabolic process"/>
    <property type="evidence" value="ECO:0007669"/>
    <property type="project" value="InterPro"/>
</dbReference>
<dbReference type="RefSeq" id="WP_015280610.1">
    <property type="nucleotide sequence ID" value="NC_019940.1"/>
</dbReference>
<dbReference type="SUPFAM" id="SSF54106">
    <property type="entry name" value="LysM domain"/>
    <property type="match status" value="1"/>
</dbReference>
<dbReference type="HOGENOM" id="CLU_014322_2_3_6"/>
<dbReference type="PROSITE" id="PS51782">
    <property type="entry name" value="LYSM"/>
    <property type="match status" value="1"/>
</dbReference>
<dbReference type="Pfam" id="PF01520">
    <property type="entry name" value="Amidase_3"/>
    <property type="match status" value="1"/>
</dbReference>
<protein>
    <recommendedName>
        <fullName evidence="9">N-acetylmuramoyl-L-alanine amidase AmiC</fullName>
        <ecNumber evidence="4">3.5.1.28</ecNumber>
    </recommendedName>
</protein>
<dbReference type="EMBL" id="CP003051">
    <property type="protein sequence ID" value="AGA90469.1"/>
    <property type="molecule type" value="Genomic_DNA"/>
</dbReference>
<accession>L0GYU8</accession>
<dbReference type="GO" id="GO:0071555">
    <property type="term" value="P:cell wall organization"/>
    <property type="evidence" value="ECO:0007669"/>
    <property type="project" value="UniProtKB-KW"/>
</dbReference>
<evidence type="ECO:0000256" key="2">
    <source>
        <dbReference type="ARBA" id="ARBA00004418"/>
    </source>
</evidence>
<dbReference type="SMART" id="SM00257">
    <property type="entry name" value="LysM"/>
    <property type="match status" value="1"/>
</dbReference>
<dbReference type="eggNOG" id="COG0860">
    <property type="taxonomic scope" value="Bacteria"/>
</dbReference>
<dbReference type="Gene3D" id="3.10.350.10">
    <property type="entry name" value="LysM domain"/>
    <property type="match status" value="1"/>
</dbReference>
<dbReference type="FunFam" id="3.40.630.40:FF:000001">
    <property type="entry name" value="N-acetylmuramoyl-L-alanine amidase"/>
    <property type="match status" value="1"/>
</dbReference>
<dbReference type="PANTHER" id="PTHR30404:SF0">
    <property type="entry name" value="N-ACETYLMURAMOYL-L-ALANINE AMIDASE AMIC"/>
    <property type="match status" value="1"/>
</dbReference>
<evidence type="ECO:0000256" key="6">
    <source>
        <dbReference type="ARBA" id="ARBA00022764"/>
    </source>
</evidence>
<evidence type="ECO:0000313" key="13">
    <source>
        <dbReference type="Proteomes" id="UP000010816"/>
    </source>
</evidence>
<evidence type="ECO:0000256" key="7">
    <source>
        <dbReference type="ARBA" id="ARBA00022801"/>
    </source>
</evidence>
<name>L0GYU8_9GAMM</name>
<feature type="signal peptide" evidence="10">
    <location>
        <begin position="1"/>
        <end position="18"/>
    </location>
</feature>
<dbReference type="GO" id="GO:0030288">
    <property type="term" value="C:outer membrane-bounded periplasmic space"/>
    <property type="evidence" value="ECO:0007669"/>
    <property type="project" value="TreeGrafter"/>
</dbReference>
<dbReference type="InterPro" id="IPR036779">
    <property type="entry name" value="LysM_dom_sf"/>
</dbReference>
<evidence type="ECO:0000256" key="9">
    <source>
        <dbReference type="ARBA" id="ARBA00074581"/>
    </source>
</evidence>
<proteinExistence type="inferred from homology"/>
<dbReference type="Gene3D" id="2.60.40.3500">
    <property type="match status" value="1"/>
</dbReference>
<evidence type="ECO:0000313" key="12">
    <source>
        <dbReference type="EMBL" id="AGA90469.1"/>
    </source>
</evidence>
<reference evidence="12 13" key="1">
    <citation type="submission" date="2011-09" db="EMBL/GenBank/DDBJ databases">
        <title>Complete sequence of chromosome of Thioflavicoccus mobilis 8321.</title>
        <authorList>
            <consortium name="US DOE Joint Genome Institute"/>
            <person name="Lucas S."/>
            <person name="Han J."/>
            <person name="Lapidus A."/>
            <person name="Cheng J.-F."/>
            <person name="Goodwin L."/>
            <person name="Pitluck S."/>
            <person name="Peters L."/>
            <person name="Ovchinnikova G."/>
            <person name="Lu M."/>
            <person name="Detter J.C."/>
            <person name="Han C."/>
            <person name="Tapia R."/>
            <person name="Land M."/>
            <person name="Hauser L."/>
            <person name="Kyrpides N."/>
            <person name="Ivanova N."/>
            <person name="Pagani I."/>
            <person name="Vogl K."/>
            <person name="Liu Z."/>
            <person name="Imhoff J."/>
            <person name="Thiel V."/>
            <person name="Frigaard N.-U."/>
            <person name="Bryant D."/>
            <person name="Woyke T."/>
        </authorList>
    </citation>
    <scope>NUCLEOTIDE SEQUENCE [LARGE SCALE GENOMIC DNA]</scope>
    <source>
        <strain evidence="12 13">8321</strain>
    </source>
</reference>
<feature type="domain" description="LysM" evidence="11">
    <location>
        <begin position="389"/>
        <end position="432"/>
    </location>
</feature>
<keyword evidence="13" id="KW-1185">Reference proteome</keyword>
<dbReference type="STRING" id="765912.Thimo_1692"/>
<dbReference type="SMART" id="SM00646">
    <property type="entry name" value="Ami_3"/>
    <property type="match status" value="1"/>
</dbReference>
<evidence type="ECO:0000259" key="11">
    <source>
        <dbReference type="PROSITE" id="PS51782"/>
    </source>
</evidence>
<dbReference type="EC" id="3.5.1.28" evidence="4"/>
<keyword evidence="6" id="KW-0574">Periplasm</keyword>
<dbReference type="CDD" id="cd00118">
    <property type="entry name" value="LysM"/>
    <property type="match status" value="1"/>
</dbReference>
<dbReference type="eggNOG" id="COG1388">
    <property type="taxonomic scope" value="Bacteria"/>
</dbReference>
<dbReference type="CDD" id="cd02696">
    <property type="entry name" value="MurNAc-LAA"/>
    <property type="match status" value="1"/>
</dbReference>
<dbReference type="InterPro" id="IPR018392">
    <property type="entry name" value="LysM"/>
</dbReference>
<keyword evidence="8" id="KW-0961">Cell wall biogenesis/degradation</keyword>
<dbReference type="PATRIC" id="fig|765912.4.peg.1659"/>
<dbReference type="InterPro" id="IPR021731">
    <property type="entry name" value="AMIN_dom"/>
</dbReference>
<evidence type="ECO:0000256" key="4">
    <source>
        <dbReference type="ARBA" id="ARBA00011901"/>
    </source>
</evidence>
<dbReference type="Proteomes" id="UP000010816">
    <property type="component" value="Chromosome"/>
</dbReference>